<dbReference type="Proteomes" id="UP001234297">
    <property type="component" value="Chromosome 12"/>
</dbReference>
<keyword evidence="2" id="KW-1185">Reference proteome</keyword>
<sequence length="141" mass="15792">MNLPMDRTQRPSNLWVQQICPQLRKQWTITGPYGPGPYHPPPATKMTLHTHSPNAHGSLDTSQALSPDSVIPTAPSSNTGKLTHHLHLQSLMPHQKVATQMVTSPMWPAMIPRQLSIPRPNRLLARRNTGKPTWLIPRRTG</sequence>
<name>A0ACC2K3M8_PERAE</name>
<protein>
    <submittedName>
        <fullName evidence="1">Uncharacterized protein</fullName>
    </submittedName>
</protein>
<accession>A0ACC2K3M8</accession>
<proteinExistence type="predicted"/>
<reference evidence="1 2" key="1">
    <citation type="journal article" date="2022" name="Hortic Res">
        <title>A haplotype resolved chromosomal level avocado genome allows analysis of novel avocado genes.</title>
        <authorList>
            <person name="Nath O."/>
            <person name="Fletcher S.J."/>
            <person name="Hayward A."/>
            <person name="Shaw L.M."/>
            <person name="Masouleh A.K."/>
            <person name="Furtado A."/>
            <person name="Henry R.J."/>
            <person name="Mitter N."/>
        </authorList>
    </citation>
    <scope>NUCLEOTIDE SEQUENCE [LARGE SCALE GENOMIC DNA]</scope>
    <source>
        <strain evidence="2">cv. Hass</strain>
    </source>
</reference>
<evidence type="ECO:0000313" key="1">
    <source>
        <dbReference type="EMBL" id="KAJ8615731.1"/>
    </source>
</evidence>
<comment type="caution">
    <text evidence="1">The sequence shown here is derived from an EMBL/GenBank/DDBJ whole genome shotgun (WGS) entry which is preliminary data.</text>
</comment>
<gene>
    <name evidence="1" type="ORF">MRB53_035103</name>
</gene>
<organism evidence="1 2">
    <name type="scientific">Persea americana</name>
    <name type="common">Avocado</name>
    <dbReference type="NCBI Taxonomy" id="3435"/>
    <lineage>
        <taxon>Eukaryota</taxon>
        <taxon>Viridiplantae</taxon>
        <taxon>Streptophyta</taxon>
        <taxon>Embryophyta</taxon>
        <taxon>Tracheophyta</taxon>
        <taxon>Spermatophyta</taxon>
        <taxon>Magnoliopsida</taxon>
        <taxon>Magnoliidae</taxon>
        <taxon>Laurales</taxon>
        <taxon>Lauraceae</taxon>
        <taxon>Persea</taxon>
    </lineage>
</organism>
<dbReference type="EMBL" id="CM056820">
    <property type="protein sequence ID" value="KAJ8615731.1"/>
    <property type="molecule type" value="Genomic_DNA"/>
</dbReference>
<evidence type="ECO:0000313" key="2">
    <source>
        <dbReference type="Proteomes" id="UP001234297"/>
    </source>
</evidence>